<dbReference type="AlphaFoldDB" id="A0A8K0VRI5"/>
<comment type="caution">
    <text evidence="2">The sequence shown here is derived from an EMBL/GenBank/DDBJ whole genome shotgun (WGS) entry which is preliminary data.</text>
</comment>
<evidence type="ECO:0000313" key="3">
    <source>
        <dbReference type="Proteomes" id="UP000813461"/>
    </source>
</evidence>
<protein>
    <submittedName>
        <fullName evidence="2">Uncharacterized protein</fullName>
    </submittedName>
</protein>
<reference evidence="2" key="1">
    <citation type="journal article" date="2021" name="Nat. Commun.">
        <title>Genetic determinants of endophytism in the Arabidopsis root mycobiome.</title>
        <authorList>
            <person name="Mesny F."/>
            <person name="Miyauchi S."/>
            <person name="Thiergart T."/>
            <person name="Pickel B."/>
            <person name="Atanasova L."/>
            <person name="Karlsson M."/>
            <person name="Huettel B."/>
            <person name="Barry K.W."/>
            <person name="Haridas S."/>
            <person name="Chen C."/>
            <person name="Bauer D."/>
            <person name="Andreopoulos W."/>
            <person name="Pangilinan J."/>
            <person name="LaButti K."/>
            <person name="Riley R."/>
            <person name="Lipzen A."/>
            <person name="Clum A."/>
            <person name="Drula E."/>
            <person name="Henrissat B."/>
            <person name="Kohler A."/>
            <person name="Grigoriev I.V."/>
            <person name="Martin F.M."/>
            <person name="Hacquard S."/>
        </authorList>
    </citation>
    <scope>NUCLEOTIDE SEQUENCE</scope>
    <source>
        <strain evidence="2">MPI-SDFR-AT-0120</strain>
    </source>
</reference>
<feature type="compositionally biased region" description="Basic and acidic residues" evidence="1">
    <location>
        <begin position="48"/>
        <end position="57"/>
    </location>
</feature>
<evidence type="ECO:0000256" key="1">
    <source>
        <dbReference type="SAM" id="MobiDB-lite"/>
    </source>
</evidence>
<dbReference type="Proteomes" id="UP000813461">
    <property type="component" value="Unassembled WGS sequence"/>
</dbReference>
<gene>
    <name evidence="2" type="ORF">FB567DRAFT_599281</name>
</gene>
<keyword evidence="3" id="KW-1185">Reference proteome</keyword>
<dbReference type="EMBL" id="JAGMVJ010000033">
    <property type="protein sequence ID" value="KAH7067870.1"/>
    <property type="molecule type" value="Genomic_DNA"/>
</dbReference>
<name>A0A8K0VRI5_9PLEO</name>
<sequence>MDLRPNSRPLIINLIRETTGTMDPPSMPYASATPTPSRDQEALNGAQDLDREGVEPKDVTARSSIRLVIVKKEPHPLVPNRLTIFTLPGELRNTIYHLVLSKSYQRVPLNPAYNGLS</sequence>
<feature type="region of interest" description="Disordered" evidence="1">
    <location>
        <begin position="16"/>
        <end position="57"/>
    </location>
</feature>
<accession>A0A8K0VRI5</accession>
<organism evidence="2 3">
    <name type="scientific">Paraphoma chrysanthemicola</name>
    <dbReference type="NCBI Taxonomy" id="798071"/>
    <lineage>
        <taxon>Eukaryota</taxon>
        <taxon>Fungi</taxon>
        <taxon>Dikarya</taxon>
        <taxon>Ascomycota</taxon>
        <taxon>Pezizomycotina</taxon>
        <taxon>Dothideomycetes</taxon>
        <taxon>Pleosporomycetidae</taxon>
        <taxon>Pleosporales</taxon>
        <taxon>Pleosporineae</taxon>
        <taxon>Phaeosphaeriaceae</taxon>
        <taxon>Paraphoma</taxon>
    </lineage>
</organism>
<proteinExistence type="predicted"/>
<evidence type="ECO:0000313" key="2">
    <source>
        <dbReference type="EMBL" id="KAH7067870.1"/>
    </source>
</evidence>